<dbReference type="AlphaFoldDB" id="A0A8J7YLH7"/>
<keyword evidence="1" id="KW-1133">Transmembrane helix</keyword>
<keyword evidence="1" id="KW-0472">Membrane</keyword>
<sequence>MEQNSLQSESVSLLRTVMWGIAGILPISVMLGGLSATAGYASPFVILLALGIILLISVPVLEYTRLAKFAGGYYGAAELGFGKTVGKFVGLSHYVFYLRWPLGTAAFIA</sequence>
<comment type="caution">
    <text evidence="2">The sequence shown here is derived from an EMBL/GenBank/DDBJ whole genome shotgun (WGS) entry which is preliminary data.</text>
</comment>
<name>A0A8J7YLH7_9ARCH</name>
<feature type="transmembrane region" description="Helical" evidence="1">
    <location>
        <begin position="12"/>
        <end position="34"/>
    </location>
</feature>
<protein>
    <submittedName>
        <fullName evidence="2">APC family permease</fullName>
    </submittedName>
</protein>
<organism evidence="2 3">
    <name type="scientific">Candidatus Sysuiplasma superficiale</name>
    <dbReference type="NCBI Taxonomy" id="2823368"/>
    <lineage>
        <taxon>Archaea</taxon>
        <taxon>Methanobacteriati</taxon>
        <taxon>Thermoplasmatota</taxon>
        <taxon>Thermoplasmata</taxon>
        <taxon>Candidatus Sysuiplasmatales</taxon>
        <taxon>Candidatus Sysuiplasmataceae</taxon>
        <taxon>Candidatus Sysuiplasma</taxon>
    </lineage>
</organism>
<evidence type="ECO:0000313" key="3">
    <source>
        <dbReference type="Proteomes" id="UP000716004"/>
    </source>
</evidence>
<reference evidence="2" key="1">
    <citation type="submission" date="2021-04" db="EMBL/GenBank/DDBJ databases">
        <title>Genomic insights into ecological role and evolution of a novel Thermoplasmata order Candidatus Sysuiplasmatales.</title>
        <authorList>
            <person name="Yuan Y."/>
        </authorList>
    </citation>
    <scope>NUCLEOTIDE SEQUENCE</scope>
    <source>
        <strain evidence="2">YP2-bin.285</strain>
    </source>
</reference>
<feature type="non-terminal residue" evidence="2">
    <location>
        <position position="109"/>
    </location>
</feature>
<dbReference type="Proteomes" id="UP000716004">
    <property type="component" value="Unassembled WGS sequence"/>
</dbReference>
<gene>
    <name evidence="2" type="ORF">J9259_09170</name>
</gene>
<evidence type="ECO:0000313" key="2">
    <source>
        <dbReference type="EMBL" id="MBX8632664.1"/>
    </source>
</evidence>
<dbReference type="EMBL" id="JAGVSJ010000048">
    <property type="protein sequence ID" value="MBX8632664.1"/>
    <property type="molecule type" value="Genomic_DNA"/>
</dbReference>
<evidence type="ECO:0000256" key="1">
    <source>
        <dbReference type="SAM" id="Phobius"/>
    </source>
</evidence>
<keyword evidence="1" id="KW-0812">Transmembrane</keyword>
<feature type="transmembrane region" description="Helical" evidence="1">
    <location>
        <begin position="40"/>
        <end position="61"/>
    </location>
</feature>
<accession>A0A8J7YLH7</accession>
<proteinExistence type="predicted"/>